<dbReference type="PRINTS" id="PR00038">
    <property type="entry name" value="HTHLUXR"/>
</dbReference>
<keyword evidence="1" id="KW-0805">Transcription regulation</keyword>
<keyword evidence="2" id="KW-0238">DNA-binding</keyword>
<dbReference type="EMBL" id="KX488912">
    <property type="protein sequence ID" value="AOO91276.1"/>
    <property type="molecule type" value="Genomic_DNA"/>
</dbReference>
<sequence length="367" mass="40799">MLQSKDASSELIDLIYGSLFGECDWQDFLDRVAQTSPNGKAALHYHDLASPVAHVPYVSGFSRTEVDQFSSHFAAVNPWIPRLSFVPVGQGVCGDEIFPRKDLLKSEFYNDWLKGQAQCETSIGVSIIREETRTFVLSTCTSSADPDFNKEAAGRYTILAPHLKRAFDFIRKRDLLAPERQTTQTLFDSIGVGLIYVSEHGRARQWNKSAEALMAAGFPMHVAPSGKLELQCEKSTAVLDFLTSRKGVQTRPHTAIAKGKDKASYRITLLRLQSDAFTEFLEGPTVAVIVEPMVATPLNERRDFLMESYKLTATEIRIASSIASGHSPKEVAIADHISYETVRTHLRNIYSKLGVNSRVGLVALLMR</sequence>
<dbReference type="PANTHER" id="PTHR44688">
    <property type="entry name" value="DNA-BINDING TRANSCRIPTIONAL ACTIVATOR DEVR_DOSR"/>
    <property type="match status" value="1"/>
</dbReference>
<evidence type="ECO:0000256" key="3">
    <source>
        <dbReference type="ARBA" id="ARBA00023163"/>
    </source>
</evidence>
<organism evidence="4">
    <name type="scientific">Rhizobium leguminosarum bv. trifolii</name>
    <dbReference type="NCBI Taxonomy" id="386"/>
    <lineage>
        <taxon>Bacteria</taxon>
        <taxon>Pseudomonadati</taxon>
        <taxon>Pseudomonadota</taxon>
        <taxon>Alphaproteobacteria</taxon>
        <taxon>Hyphomicrobiales</taxon>
        <taxon>Rhizobiaceae</taxon>
        <taxon>Rhizobium/Agrobacterium group</taxon>
        <taxon>Rhizobium</taxon>
    </lineage>
</organism>
<evidence type="ECO:0000313" key="4">
    <source>
        <dbReference type="EMBL" id="AOO91276.1"/>
    </source>
</evidence>
<evidence type="ECO:0000256" key="2">
    <source>
        <dbReference type="ARBA" id="ARBA00023125"/>
    </source>
</evidence>
<name>A0A1B8RAX8_RHILT</name>
<dbReference type="AlphaFoldDB" id="A0A1B8RAX8"/>
<dbReference type="PROSITE" id="PS50043">
    <property type="entry name" value="HTH_LUXR_2"/>
    <property type="match status" value="1"/>
</dbReference>
<dbReference type="RefSeq" id="WP_018245875.1">
    <property type="nucleotide sequence ID" value="NZ_CP050086.1"/>
</dbReference>
<reference evidence="4" key="2">
    <citation type="journal article" date="2016" name="Front. Microbiol.">
        <title>The Regulatory Protein RosR Affects Rhizobium leguminosarum bv. trifolii Protein Profiles, Cell Surface Properties, and Symbiosis with Clover.</title>
        <authorList>
            <person name="Rachwal K."/>
            <person name="Boguszewska A."/>
            <person name="Kopcinska J."/>
            <person name="Karas M."/>
            <person name="Tchorzewski M."/>
            <person name="Janczarek M."/>
        </authorList>
    </citation>
    <scope>NUCLEOTIDE SEQUENCE</scope>
    <source>
        <strain evidence="4">Rt24.2</strain>
    </source>
</reference>
<accession>A0A1B8RAX8</accession>
<evidence type="ECO:0000256" key="1">
    <source>
        <dbReference type="ARBA" id="ARBA00023015"/>
    </source>
</evidence>
<dbReference type="CDD" id="cd06170">
    <property type="entry name" value="LuxR_C_like"/>
    <property type="match status" value="1"/>
</dbReference>
<dbReference type="Gene3D" id="1.10.10.10">
    <property type="entry name" value="Winged helix-like DNA-binding domain superfamily/Winged helix DNA-binding domain"/>
    <property type="match status" value="1"/>
</dbReference>
<dbReference type="Pfam" id="PF00196">
    <property type="entry name" value="GerE"/>
    <property type="match status" value="1"/>
</dbReference>
<dbReference type="InterPro" id="IPR000792">
    <property type="entry name" value="Tscrpt_reg_LuxR_C"/>
</dbReference>
<dbReference type="SMART" id="SM00421">
    <property type="entry name" value="HTH_LUXR"/>
    <property type="match status" value="1"/>
</dbReference>
<proteinExistence type="predicted"/>
<protein>
    <submittedName>
        <fullName evidence="4">LuxR family transcriptional regulator</fullName>
    </submittedName>
</protein>
<dbReference type="GeneID" id="61427449"/>
<dbReference type="SUPFAM" id="SSF46894">
    <property type="entry name" value="C-terminal effector domain of the bipartite response regulators"/>
    <property type="match status" value="1"/>
</dbReference>
<dbReference type="GO" id="GO:0006355">
    <property type="term" value="P:regulation of DNA-templated transcription"/>
    <property type="evidence" value="ECO:0007669"/>
    <property type="project" value="InterPro"/>
</dbReference>
<dbReference type="PANTHER" id="PTHR44688:SF16">
    <property type="entry name" value="DNA-BINDING TRANSCRIPTIONAL ACTIVATOR DEVR_DOSR"/>
    <property type="match status" value="1"/>
</dbReference>
<keyword evidence="3" id="KW-0804">Transcription</keyword>
<dbReference type="InterPro" id="IPR016032">
    <property type="entry name" value="Sig_transdc_resp-reg_C-effctor"/>
</dbReference>
<dbReference type="InterPro" id="IPR036388">
    <property type="entry name" value="WH-like_DNA-bd_sf"/>
</dbReference>
<dbReference type="GO" id="GO:0003677">
    <property type="term" value="F:DNA binding"/>
    <property type="evidence" value="ECO:0007669"/>
    <property type="project" value="UniProtKB-KW"/>
</dbReference>
<reference evidence="4" key="1">
    <citation type="journal article" date="2015" name="BMC Genomics">
        <title>Transcriptome profiling of a Rhizobium leguminosarum bv. trifolii rosR mutant reveals the role of the transcriptional regulator RosR in motility, synthesis of cell-surface components, and other cellular processes.</title>
        <authorList>
            <person name="Rachwal K."/>
            <person name="Matczynska E."/>
            <person name="Janczarek M."/>
        </authorList>
    </citation>
    <scope>NUCLEOTIDE SEQUENCE</scope>
    <source>
        <strain evidence="4">Rt24.2</strain>
    </source>
</reference>